<evidence type="ECO:0000256" key="2">
    <source>
        <dbReference type="ARBA" id="ARBA00023315"/>
    </source>
</evidence>
<reference evidence="4 5" key="1">
    <citation type="submission" date="2021-06" db="EMBL/GenBank/DDBJ databases">
        <title>50 bacteria genomes isolated from Dapeng, Shenzhen, China.</title>
        <authorList>
            <person name="Zheng W."/>
            <person name="Yu S."/>
            <person name="Huang Y."/>
        </authorList>
    </citation>
    <scope>NUCLEOTIDE SEQUENCE [LARGE SCALE GENOMIC DNA]</scope>
    <source>
        <strain evidence="4 5">DP1N14-2</strain>
    </source>
</reference>
<dbReference type="PROSITE" id="PS51186">
    <property type="entry name" value="GNAT"/>
    <property type="match status" value="1"/>
</dbReference>
<dbReference type="InterPro" id="IPR016181">
    <property type="entry name" value="Acyl_CoA_acyltransferase"/>
</dbReference>
<comment type="caution">
    <text evidence="4">The sequence shown here is derived from an EMBL/GenBank/DDBJ whole genome shotgun (WGS) entry which is preliminary data.</text>
</comment>
<feature type="domain" description="N-acetyltransferase" evidence="3">
    <location>
        <begin position="18"/>
        <end position="170"/>
    </location>
</feature>
<gene>
    <name evidence="4" type="ORF">KUV26_16835</name>
</gene>
<keyword evidence="2 4" id="KW-0012">Acyltransferase</keyword>
<evidence type="ECO:0000259" key="3">
    <source>
        <dbReference type="PROSITE" id="PS51186"/>
    </source>
</evidence>
<evidence type="ECO:0000313" key="5">
    <source>
        <dbReference type="Proteomes" id="UP000766629"/>
    </source>
</evidence>
<dbReference type="EC" id="2.3.1.-" evidence="4"/>
<sequence>MQNKRGISQAFAAPAAALEIRPATVFDVFAMSRVLLASIRDLCQADHGGDDVRIAEWTANKTPEQIRSWIGGPGRYWLAERGSEAAAVGGLDPDGTISLLYAAPAAAGQGAGAALLAHLEAELLRSGHSEGRLNATRTALGFYRKHGWQEAGAGGGCCGTPCIAMRKRLS</sequence>
<keyword evidence="1 4" id="KW-0808">Transferase</keyword>
<dbReference type="Gene3D" id="3.40.630.30">
    <property type="match status" value="1"/>
</dbReference>
<name>A0ABS7NIT3_9RHOB</name>
<dbReference type="Proteomes" id="UP000766629">
    <property type="component" value="Unassembled WGS sequence"/>
</dbReference>
<dbReference type="PANTHER" id="PTHR43877:SF2">
    <property type="entry name" value="AMINOALKYLPHOSPHONATE N-ACETYLTRANSFERASE-RELATED"/>
    <property type="match status" value="1"/>
</dbReference>
<dbReference type="SUPFAM" id="SSF55729">
    <property type="entry name" value="Acyl-CoA N-acyltransferases (Nat)"/>
    <property type="match status" value="1"/>
</dbReference>
<dbReference type="RefSeq" id="WP_222509189.1">
    <property type="nucleotide sequence ID" value="NZ_JAHVJA010000008.1"/>
</dbReference>
<dbReference type="InterPro" id="IPR050832">
    <property type="entry name" value="Bact_Acetyltransf"/>
</dbReference>
<keyword evidence="5" id="KW-1185">Reference proteome</keyword>
<evidence type="ECO:0000313" key="4">
    <source>
        <dbReference type="EMBL" id="MBY6141105.1"/>
    </source>
</evidence>
<dbReference type="InterPro" id="IPR000182">
    <property type="entry name" value="GNAT_dom"/>
</dbReference>
<accession>A0ABS7NIT3</accession>
<dbReference type="GO" id="GO:0016746">
    <property type="term" value="F:acyltransferase activity"/>
    <property type="evidence" value="ECO:0007669"/>
    <property type="project" value="UniProtKB-KW"/>
</dbReference>
<dbReference type="EMBL" id="JAHVJA010000008">
    <property type="protein sequence ID" value="MBY6141105.1"/>
    <property type="molecule type" value="Genomic_DNA"/>
</dbReference>
<evidence type="ECO:0000256" key="1">
    <source>
        <dbReference type="ARBA" id="ARBA00022679"/>
    </source>
</evidence>
<organism evidence="4 5">
    <name type="scientific">Leisingera daeponensis</name>
    <dbReference type="NCBI Taxonomy" id="405746"/>
    <lineage>
        <taxon>Bacteria</taxon>
        <taxon>Pseudomonadati</taxon>
        <taxon>Pseudomonadota</taxon>
        <taxon>Alphaproteobacteria</taxon>
        <taxon>Rhodobacterales</taxon>
        <taxon>Roseobacteraceae</taxon>
        <taxon>Leisingera</taxon>
    </lineage>
</organism>
<dbReference type="Pfam" id="PF13673">
    <property type="entry name" value="Acetyltransf_10"/>
    <property type="match status" value="1"/>
</dbReference>
<dbReference type="PANTHER" id="PTHR43877">
    <property type="entry name" value="AMINOALKYLPHOSPHONATE N-ACETYLTRANSFERASE-RELATED-RELATED"/>
    <property type="match status" value="1"/>
</dbReference>
<protein>
    <submittedName>
        <fullName evidence="4">GNAT family N-acetyltransferase</fullName>
        <ecNumber evidence="4">2.3.1.-</ecNumber>
    </submittedName>
</protein>
<proteinExistence type="predicted"/>